<organism evidence="5 6">
    <name type="scientific">Nocardia seriolae</name>
    <dbReference type="NCBI Taxonomy" id="37332"/>
    <lineage>
        <taxon>Bacteria</taxon>
        <taxon>Bacillati</taxon>
        <taxon>Actinomycetota</taxon>
        <taxon>Actinomycetes</taxon>
        <taxon>Mycobacteriales</taxon>
        <taxon>Nocardiaceae</taxon>
        <taxon>Nocardia</taxon>
    </lineage>
</organism>
<feature type="region of interest" description="Disordered" evidence="2">
    <location>
        <begin position="77"/>
        <end position="98"/>
    </location>
</feature>
<feature type="region of interest" description="Disordered" evidence="2">
    <location>
        <begin position="146"/>
        <end position="168"/>
    </location>
</feature>
<evidence type="ECO:0000259" key="4">
    <source>
        <dbReference type="PROSITE" id="PS50963"/>
    </source>
</evidence>
<keyword evidence="3" id="KW-0732">Signal</keyword>
<sequence>MLKPLTLLAAAALATGGLGFGTVSDTRFDTMSHTRFDTACLWAGAAHAPGSQVVAGGSAYTCGADAAGPHWFRGGAAGASTVPNPGADSNPAGRFSAGARQPGTDYDDYCVGDQLISGVEDVFEAVPTSGGLLWKSAGPVAQWSFDPGVTQPKTSHRSSGLCHDGQLL</sequence>
<evidence type="ECO:0000313" key="5">
    <source>
        <dbReference type="EMBL" id="APA95535.1"/>
    </source>
</evidence>
<evidence type="ECO:0000256" key="3">
    <source>
        <dbReference type="SAM" id="SignalP"/>
    </source>
</evidence>
<protein>
    <recommendedName>
        <fullName evidence="4">Link domain-containing protein</fullName>
    </recommendedName>
</protein>
<gene>
    <name evidence="5" type="ORF">NS506_01464</name>
</gene>
<dbReference type="InterPro" id="IPR000538">
    <property type="entry name" value="Link_dom"/>
</dbReference>
<dbReference type="KEGG" id="nsr:NS506_01464"/>
<evidence type="ECO:0000256" key="2">
    <source>
        <dbReference type="SAM" id="MobiDB-lite"/>
    </source>
</evidence>
<dbReference type="Proteomes" id="UP000180166">
    <property type="component" value="Chromosome"/>
</dbReference>
<evidence type="ECO:0000313" key="6">
    <source>
        <dbReference type="Proteomes" id="UP000180166"/>
    </source>
</evidence>
<dbReference type="GeneID" id="93370650"/>
<name>A0ABC8AMQ3_9NOCA</name>
<dbReference type="RefSeq" id="WP_143161174.1">
    <property type="nucleotide sequence ID" value="NZ_AP017900.1"/>
</dbReference>
<evidence type="ECO:0000256" key="1">
    <source>
        <dbReference type="ARBA" id="ARBA00023157"/>
    </source>
</evidence>
<keyword evidence="1" id="KW-1015">Disulfide bond</keyword>
<feature type="chain" id="PRO_5044757622" description="Link domain-containing protein" evidence="3">
    <location>
        <begin position="20"/>
        <end position="168"/>
    </location>
</feature>
<feature type="domain" description="Link" evidence="4">
    <location>
        <begin position="17"/>
        <end position="112"/>
    </location>
</feature>
<accession>A0ABC8AMQ3</accession>
<feature type="signal peptide" evidence="3">
    <location>
        <begin position="1"/>
        <end position="19"/>
    </location>
</feature>
<dbReference type="AlphaFoldDB" id="A0ABC8AMQ3"/>
<reference evidence="5 6" key="1">
    <citation type="submission" date="2016-10" db="EMBL/GenBank/DDBJ databases">
        <title>Genome sequence of Nocardia seriolae strain EM150506, isolated from Anguila japonica.</title>
        <authorList>
            <person name="Han H.-J."/>
        </authorList>
    </citation>
    <scope>NUCLEOTIDE SEQUENCE [LARGE SCALE GENOMIC DNA]</scope>
    <source>
        <strain evidence="5 6">EM150506</strain>
    </source>
</reference>
<dbReference type="EMBL" id="CP017839">
    <property type="protein sequence ID" value="APA95535.1"/>
    <property type="molecule type" value="Genomic_DNA"/>
</dbReference>
<proteinExistence type="predicted"/>
<dbReference type="PROSITE" id="PS50963">
    <property type="entry name" value="LINK_2"/>
    <property type="match status" value="1"/>
</dbReference>